<reference evidence="3" key="1">
    <citation type="submission" date="2022-10" db="EMBL/GenBank/DDBJ databases">
        <authorList>
            <person name="Chen Y."/>
            <person name="Dougan E. K."/>
            <person name="Chan C."/>
            <person name="Rhodes N."/>
            <person name="Thang M."/>
        </authorList>
    </citation>
    <scope>NUCLEOTIDE SEQUENCE</scope>
</reference>
<evidence type="ECO:0000256" key="2">
    <source>
        <dbReference type="PROSITE-ProRule" id="PRU00708"/>
    </source>
</evidence>
<reference evidence="4 5" key="2">
    <citation type="submission" date="2024-05" db="EMBL/GenBank/DDBJ databases">
        <authorList>
            <person name="Chen Y."/>
            <person name="Shah S."/>
            <person name="Dougan E. K."/>
            <person name="Thang M."/>
            <person name="Chan C."/>
        </authorList>
    </citation>
    <scope>NUCLEOTIDE SEQUENCE [LARGE SCALE GENOMIC DNA]</scope>
</reference>
<evidence type="ECO:0000313" key="4">
    <source>
        <dbReference type="EMBL" id="CAL4797185.1"/>
    </source>
</evidence>
<dbReference type="EMBL" id="CAMXCT010004668">
    <property type="protein sequence ID" value="CAI4009873.1"/>
    <property type="molecule type" value="Genomic_DNA"/>
</dbReference>
<dbReference type="PANTHER" id="PTHR47936">
    <property type="entry name" value="PPR_LONG DOMAIN-CONTAINING PROTEIN"/>
    <property type="match status" value="1"/>
</dbReference>
<comment type="caution">
    <text evidence="3">The sequence shown here is derived from an EMBL/GenBank/DDBJ whole genome shotgun (WGS) entry which is preliminary data.</text>
</comment>
<evidence type="ECO:0000313" key="5">
    <source>
        <dbReference type="Proteomes" id="UP001152797"/>
    </source>
</evidence>
<dbReference type="AlphaFoldDB" id="A0A9P1DJN4"/>
<name>A0A9P1DJN4_9DINO</name>
<feature type="repeat" description="PPR" evidence="2">
    <location>
        <begin position="221"/>
        <end position="255"/>
    </location>
</feature>
<dbReference type="NCBIfam" id="TIGR00756">
    <property type="entry name" value="PPR"/>
    <property type="match status" value="1"/>
</dbReference>
<proteinExistence type="predicted"/>
<dbReference type="PANTHER" id="PTHR47936:SF1">
    <property type="entry name" value="PENTATRICOPEPTIDE REPEAT-CONTAINING PROTEIN GUN1, CHLOROPLASTIC"/>
    <property type="match status" value="1"/>
</dbReference>
<dbReference type="EMBL" id="CAMXCT030004668">
    <property type="protein sequence ID" value="CAL4797185.1"/>
    <property type="molecule type" value="Genomic_DNA"/>
</dbReference>
<dbReference type="Proteomes" id="UP001152797">
    <property type="component" value="Unassembled WGS sequence"/>
</dbReference>
<keyword evidence="1" id="KW-0677">Repeat</keyword>
<dbReference type="PROSITE" id="PS51375">
    <property type="entry name" value="PPR"/>
    <property type="match status" value="1"/>
</dbReference>
<dbReference type="InterPro" id="IPR011990">
    <property type="entry name" value="TPR-like_helical_dom_sf"/>
</dbReference>
<organism evidence="3">
    <name type="scientific">Cladocopium goreaui</name>
    <dbReference type="NCBI Taxonomy" id="2562237"/>
    <lineage>
        <taxon>Eukaryota</taxon>
        <taxon>Sar</taxon>
        <taxon>Alveolata</taxon>
        <taxon>Dinophyceae</taxon>
        <taxon>Suessiales</taxon>
        <taxon>Symbiodiniaceae</taxon>
        <taxon>Cladocopium</taxon>
    </lineage>
</organism>
<dbReference type="OrthoDB" id="433480at2759"/>
<accession>A0A9P1DJN4</accession>
<dbReference type="InterPro" id="IPR002885">
    <property type="entry name" value="PPR_rpt"/>
</dbReference>
<evidence type="ECO:0000313" key="3">
    <source>
        <dbReference type="EMBL" id="CAI4009873.1"/>
    </source>
</evidence>
<dbReference type="EMBL" id="CAMXCT020004668">
    <property type="protein sequence ID" value="CAL1163248.1"/>
    <property type="molecule type" value="Genomic_DNA"/>
</dbReference>
<sequence>MCRSPAMAAAWQGVETSLGAKLGADKSTLSETEDALALLVAQALAAEELSLARQLCLRMVALKEASESGSAELLPPAVLHALVCAHARAGDADVAFSLLGILEKSDKNQALPVEIFEALVEGLVSSGRCRSAFETFERMKTWDMVQPSSALYVQMIKASGMVRDPDQAQSLFDEMLSKHGTDHNDEAQLELIIAQTSQRRSTRTAFRMANELLTRRGAVLSWRLCVALARGCAELGDAEEAKRLRRRMLAAGIFPDDGTRSDLVRAFGRAAAMAPEGERGKLLSHAWREVQEARGASGSDRALSPELLHAILAAYCSAGLPWHGDEILRMSQEELGVEADATAYDLVLTAYFSADPRDPRFVRLWRRMLRAETVKPTEGALQMALKVAVTLQDRDFTKSVLELMFESRCAPDPLVLQQLHQLSTDAPLQRLLGAFRALRKMVC</sequence>
<protein>
    <submittedName>
        <fullName evidence="4">Pentacotripeptide-repeat region of PRORP domain-containing protein</fullName>
    </submittedName>
</protein>
<gene>
    <name evidence="3" type="ORF">C1SCF055_LOCUS35203</name>
</gene>
<keyword evidence="5" id="KW-1185">Reference proteome</keyword>
<dbReference type="Gene3D" id="1.25.40.10">
    <property type="entry name" value="Tetratricopeptide repeat domain"/>
    <property type="match status" value="3"/>
</dbReference>
<dbReference type="Pfam" id="PF01535">
    <property type="entry name" value="PPR"/>
    <property type="match status" value="3"/>
</dbReference>
<evidence type="ECO:0000256" key="1">
    <source>
        <dbReference type="ARBA" id="ARBA00022737"/>
    </source>
</evidence>